<comment type="caution">
    <text evidence="1">The sequence shown here is derived from an EMBL/GenBank/DDBJ whole genome shotgun (WGS) entry which is preliminary data.</text>
</comment>
<organism evidence="1 2">
    <name type="scientific">Coprococcus catus</name>
    <dbReference type="NCBI Taxonomy" id="116085"/>
    <lineage>
        <taxon>Bacteria</taxon>
        <taxon>Bacillati</taxon>
        <taxon>Bacillota</taxon>
        <taxon>Clostridia</taxon>
        <taxon>Lachnospirales</taxon>
        <taxon>Lachnospiraceae</taxon>
        <taxon>Coprococcus</taxon>
    </lineage>
</organism>
<name>A0A3E2TS57_9FIRM</name>
<reference evidence="1 2" key="1">
    <citation type="submission" date="2018-08" db="EMBL/GenBank/DDBJ databases">
        <title>A genome reference for cultivated species of the human gut microbiota.</title>
        <authorList>
            <person name="Zou Y."/>
            <person name="Xue W."/>
            <person name="Luo G."/>
        </authorList>
    </citation>
    <scope>NUCLEOTIDE SEQUENCE [LARGE SCALE GENOMIC DNA]</scope>
    <source>
        <strain evidence="1 2">AF45-17</strain>
    </source>
</reference>
<accession>A0A3E2TS57</accession>
<sequence>MSYIDDKRYVLAHTDRRALLEQLAEEAAEAAELSQAALKLIRAEKLSDNPTTTHVSIASEQLIEELADVLVAADAVGVPVLESCDNSKWRRWAVRIRKEREM</sequence>
<proteinExistence type="predicted"/>
<gene>
    <name evidence="1" type="ORF">DW070_02855</name>
</gene>
<dbReference type="AlphaFoldDB" id="A0A3E2TS57"/>
<evidence type="ECO:0000313" key="1">
    <source>
        <dbReference type="EMBL" id="RGB81730.1"/>
    </source>
</evidence>
<evidence type="ECO:0000313" key="2">
    <source>
        <dbReference type="Proteomes" id="UP000260773"/>
    </source>
</evidence>
<dbReference type="EMBL" id="QVEP01000004">
    <property type="protein sequence ID" value="RGB81730.1"/>
    <property type="molecule type" value="Genomic_DNA"/>
</dbReference>
<dbReference type="Proteomes" id="UP000260773">
    <property type="component" value="Unassembled WGS sequence"/>
</dbReference>
<protein>
    <submittedName>
        <fullName evidence="1">Uncharacterized protein</fullName>
    </submittedName>
</protein>